<dbReference type="EMBL" id="LNYA01000005">
    <property type="protein sequence ID" value="KTC99205.1"/>
    <property type="molecule type" value="Genomic_DNA"/>
</dbReference>
<accession>A0A0W0TUS8</accession>
<dbReference type="STRING" id="448.Lery_0553"/>
<organism evidence="1 2">
    <name type="scientific">Legionella erythra</name>
    <dbReference type="NCBI Taxonomy" id="448"/>
    <lineage>
        <taxon>Bacteria</taxon>
        <taxon>Pseudomonadati</taxon>
        <taxon>Pseudomonadota</taxon>
        <taxon>Gammaproteobacteria</taxon>
        <taxon>Legionellales</taxon>
        <taxon>Legionellaceae</taxon>
        <taxon>Legionella</taxon>
    </lineage>
</organism>
<protein>
    <submittedName>
        <fullName evidence="1">Phage excisionase</fullName>
    </submittedName>
</protein>
<proteinExistence type="predicted"/>
<keyword evidence="2" id="KW-1185">Reference proteome</keyword>
<gene>
    <name evidence="1" type="ORF">Lery_0553</name>
</gene>
<dbReference type="PATRIC" id="fig|448.7.peg.575"/>
<dbReference type="Proteomes" id="UP000054773">
    <property type="component" value="Unassembled WGS sequence"/>
</dbReference>
<evidence type="ECO:0000313" key="1">
    <source>
        <dbReference type="EMBL" id="KTC99205.1"/>
    </source>
</evidence>
<reference evidence="1 2" key="1">
    <citation type="submission" date="2015-11" db="EMBL/GenBank/DDBJ databases">
        <title>Genomic analysis of 38 Legionella species identifies large and diverse effector repertoires.</title>
        <authorList>
            <person name="Burstein D."/>
            <person name="Amaro F."/>
            <person name="Zusman T."/>
            <person name="Lifshitz Z."/>
            <person name="Cohen O."/>
            <person name="Gilbert J.A."/>
            <person name="Pupko T."/>
            <person name="Shuman H.A."/>
            <person name="Segal G."/>
        </authorList>
    </citation>
    <scope>NUCLEOTIDE SEQUENCE [LARGE SCALE GENOMIC DNA]</scope>
    <source>
        <strain evidence="1 2">SE-32A-C8</strain>
    </source>
</reference>
<dbReference type="AlphaFoldDB" id="A0A0W0TUS8"/>
<comment type="caution">
    <text evidence="1">The sequence shown here is derived from an EMBL/GenBank/DDBJ whole genome shotgun (WGS) entry which is preliminary data.</text>
</comment>
<evidence type="ECO:0000313" key="2">
    <source>
        <dbReference type="Proteomes" id="UP000054773"/>
    </source>
</evidence>
<name>A0A0W0TUS8_LEGER</name>
<dbReference type="RefSeq" id="WP_058525733.1">
    <property type="nucleotide sequence ID" value="NZ_CAAAHY010000064.1"/>
</dbReference>
<dbReference type="OrthoDB" id="8779418at2"/>
<sequence length="70" mass="7927">MLKWVKLKKYCQDSGDTANAVHAKRKKGVWLDGIQCKIGPDGNVWINLAEVEKWVEKGDQATIQKLQMVS</sequence>